<keyword evidence="2 9" id="KW-0732">Signal</keyword>
<dbReference type="SMART" id="SM00020">
    <property type="entry name" value="Tryp_SPc"/>
    <property type="match status" value="1"/>
</dbReference>
<evidence type="ECO:0000313" key="12">
    <source>
        <dbReference type="Proteomes" id="UP001652740"/>
    </source>
</evidence>
<dbReference type="Proteomes" id="UP001652740">
    <property type="component" value="Unplaced"/>
</dbReference>
<dbReference type="Gene3D" id="2.40.10.10">
    <property type="entry name" value="Trypsin-like serine proteases"/>
    <property type="match status" value="2"/>
</dbReference>
<dbReference type="PRINTS" id="PR00722">
    <property type="entry name" value="CHYMOTRYPSIN"/>
</dbReference>
<comment type="similarity">
    <text evidence="6">Belongs to the peptidase S1 family. CLIP subfamily.</text>
</comment>
<dbReference type="SMART" id="SM00680">
    <property type="entry name" value="CLIP"/>
    <property type="match status" value="1"/>
</dbReference>
<dbReference type="Pfam" id="PF12032">
    <property type="entry name" value="CLIP"/>
    <property type="match status" value="1"/>
</dbReference>
<feature type="chain" id="PRO_5047437227" evidence="9">
    <location>
        <begin position="23"/>
        <end position="742"/>
    </location>
</feature>
<feature type="compositionally biased region" description="Polar residues" evidence="8">
    <location>
        <begin position="296"/>
        <end position="313"/>
    </location>
</feature>
<feature type="compositionally biased region" description="Low complexity" evidence="8">
    <location>
        <begin position="181"/>
        <end position="198"/>
    </location>
</feature>
<keyword evidence="3 7" id="KW-0378">Hydrolase</keyword>
<keyword evidence="5" id="KW-1015">Disulfide bond</keyword>
<evidence type="ECO:0000256" key="9">
    <source>
        <dbReference type="SAM" id="SignalP"/>
    </source>
</evidence>
<dbReference type="Gene3D" id="3.30.1640.30">
    <property type="match status" value="1"/>
</dbReference>
<dbReference type="PANTHER" id="PTHR24252:SF7">
    <property type="entry name" value="HYALIN"/>
    <property type="match status" value="1"/>
</dbReference>
<dbReference type="InterPro" id="IPR043504">
    <property type="entry name" value="Peptidase_S1_PA_chymotrypsin"/>
</dbReference>
<evidence type="ECO:0000259" key="11">
    <source>
        <dbReference type="PROSITE" id="PS51888"/>
    </source>
</evidence>
<dbReference type="SUPFAM" id="SSF50494">
    <property type="entry name" value="Trypsin-like serine proteases"/>
    <property type="match status" value="1"/>
</dbReference>
<dbReference type="CDD" id="cd00190">
    <property type="entry name" value="Tryp_SPc"/>
    <property type="match status" value="1"/>
</dbReference>
<dbReference type="RefSeq" id="XP_052757068.1">
    <property type="nucleotide sequence ID" value="XM_052901108.1"/>
</dbReference>
<dbReference type="InterPro" id="IPR033116">
    <property type="entry name" value="TRYPSIN_SER"/>
</dbReference>
<gene>
    <name evidence="13" type="primary">LOC113511485</name>
</gene>
<evidence type="ECO:0000256" key="1">
    <source>
        <dbReference type="ARBA" id="ARBA00022670"/>
    </source>
</evidence>
<keyword evidence="1 7" id="KW-0645">Protease</keyword>
<evidence type="ECO:0000313" key="13">
    <source>
        <dbReference type="RefSeq" id="XP_052757068.1"/>
    </source>
</evidence>
<feature type="region of interest" description="Disordered" evidence="8">
    <location>
        <begin position="162"/>
        <end position="341"/>
    </location>
</feature>
<dbReference type="PROSITE" id="PS50240">
    <property type="entry name" value="TRYPSIN_DOM"/>
    <property type="match status" value="1"/>
</dbReference>
<feature type="region of interest" description="Disordered" evidence="8">
    <location>
        <begin position="424"/>
        <end position="466"/>
    </location>
</feature>
<dbReference type="PROSITE" id="PS00135">
    <property type="entry name" value="TRYPSIN_SER"/>
    <property type="match status" value="1"/>
</dbReference>
<dbReference type="InterPro" id="IPR001314">
    <property type="entry name" value="Peptidase_S1A"/>
</dbReference>
<sequence>MVNLPCNIVCVCLFLCLQSVLCQFGFFHKQEDDQRRGVSFQFPNVFDPNRIRNTLSGILHLRPEDKDTNKMFVFPFRRPGITNDYDHNHSYPNQYDKPVEFPNVPPNFGNQYNYGQIPNSYPPNTDGQYHPKYPQQPSYPEIPHDPVNFDDYKQSTTTISTIINESGDNSPSGVFQKPESPQGIPNIPPNSNIPQGIPNIPPSPNTFPEIPIKPPSSDVFTEIPNFPPNNDATSGIPNKPPSEYGSQGIPSKKPSEDAIQGIPDKKPSEDVSQGIPNKPPSEYGSQGIPNKPPIEDSSSGIPNKPPNTDSSQGIPIVPPSSDTSQGIPNTASYGGPQNPQTELPMLTPVPESQKRNNFNFGTHGIFQETCSTIDDQVGSCVSLFQCEKYLKVVQEAGSSPAAVQLLRKVHCGFDGNNPKVCCPRPGIPTGPPPSVPPPPPPTQPVTKAPTITEEPEKESEGKSFSDDFVASLPQPPVCGVSNASFSRVIGGVDAHLGDFPWMALLGYKPKRGPGARWLCGGTLVTSKHVLTAAHCIYLHEDDLFLVRLGELDLAKEDDGATPTDVLIKKKIKHEQYSSKAYTNDIGVLVLEKEVQFTDLIRPICLPASSELRERTFENYNPIITGWGATEFRGPSATHLQALQLPVVSTDSCAQAYSQYKAQKIDERVLCAGYKNGGKDACQGDSGGPLMQPIWNPSDYTTYFYQIGVVSYGKKCAEAGFPGVYSRVTYYIPWLAEKLLGTA</sequence>
<evidence type="ECO:0000256" key="6">
    <source>
        <dbReference type="ARBA" id="ARBA00024195"/>
    </source>
</evidence>
<feature type="domain" description="Clip" evidence="11">
    <location>
        <begin position="369"/>
        <end position="422"/>
    </location>
</feature>
<evidence type="ECO:0000256" key="5">
    <source>
        <dbReference type="ARBA" id="ARBA00023157"/>
    </source>
</evidence>
<feature type="domain" description="Peptidase S1" evidence="10">
    <location>
        <begin position="488"/>
        <end position="739"/>
    </location>
</feature>
<evidence type="ECO:0000256" key="2">
    <source>
        <dbReference type="ARBA" id="ARBA00022729"/>
    </source>
</evidence>
<accession>A0ABM3N0F2</accession>
<evidence type="ECO:0000256" key="3">
    <source>
        <dbReference type="ARBA" id="ARBA00022801"/>
    </source>
</evidence>
<evidence type="ECO:0000259" key="10">
    <source>
        <dbReference type="PROSITE" id="PS50240"/>
    </source>
</evidence>
<proteinExistence type="inferred from homology"/>
<feature type="compositionally biased region" description="Polar residues" evidence="8">
    <location>
        <begin position="164"/>
        <end position="173"/>
    </location>
</feature>
<dbReference type="InterPro" id="IPR038565">
    <property type="entry name" value="CLIP_sf"/>
</dbReference>
<dbReference type="PROSITE" id="PS00134">
    <property type="entry name" value="TRYPSIN_HIS"/>
    <property type="match status" value="1"/>
</dbReference>
<dbReference type="PANTHER" id="PTHR24252">
    <property type="entry name" value="ACROSIN-RELATED"/>
    <property type="match status" value="1"/>
</dbReference>
<organism evidence="12 13">
    <name type="scientific">Galleria mellonella</name>
    <name type="common">Greater wax moth</name>
    <dbReference type="NCBI Taxonomy" id="7137"/>
    <lineage>
        <taxon>Eukaryota</taxon>
        <taxon>Metazoa</taxon>
        <taxon>Ecdysozoa</taxon>
        <taxon>Arthropoda</taxon>
        <taxon>Hexapoda</taxon>
        <taxon>Insecta</taxon>
        <taxon>Pterygota</taxon>
        <taxon>Neoptera</taxon>
        <taxon>Endopterygota</taxon>
        <taxon>Lepidoptera</taxon>
        <taxon>Glossata</taxon>
        <taxon>Ditrysia</taxon>
        <taxon>Pyraloidea</taxon>
        <taxon>Pyralidae</taxon>
        <taxon>Galleriinae</taxon>
        <taxon>Galleria</taxon>
    </lineage>
</organism>
<keyword evidence="4 7" id="KW-0720">Serine protease</keyword>
<dbReference type="InterPro" id="IPR001254">
    <property type="entry name" value="Trypsin_dom"/>
</dbReference>
<dbReference type="InterPro" id="IPR022700">
    <property type="entry name" value="CLIP"/>
</dbReference>
<evidence type="ECO:0000256" key="8">
    <source>
        <dbReference type="SAM" id="MobiDB-lite"/>
    </source>
</evidence>
<dbReference type="InterPro" id="IPR018114">
    <property type="entry name" value="TRYPSIN_HIS"/>
</dbReference>
<dbReference type="Pfam" id="PF00089">
    <property type="entry name" value="Trypsin"/>
    <property type="match status" value="1"/>
</dbReference>
<evidence type="ECO:0000256" key="4">
    <source>
        <dbReference type="ARBA" id="ARBA00022825"/>
    </source>
</evidence>
<feature type="compositionally biased region" description="Polar residues" evidence="8">
    <location>
        <begin position="320"/>
        <end position="341"/>
    </location>
</feature>
<evidence type="ECO:0000256" key="7">
    <source>
        <dbReference type="RuleBase" id="RU363034"/>
    </source>
</evidence>
<dbReference type="PROSITE" id="PS51888">
    <property type="entry name" value="CLIP"/>
    <property type="match status" value="1"/>
</dbReference>
<reference evidence="13" key="1">
    <citation type="submission" date="2025-08" db="UniProtKB">
        <authorList>
            <consortium name="RefSeq"/>
        </authorList>
    </citation>
    <scope>IDENTIFICATION</scope>
    <source>
        <tissue evidence="13">Whole larvae</tissue>
    </source>
</reference>
<keyword evidence="12" id="KW-1185">Reference proteome</keyword>
<name>A0ABM3N0F2_GALME</name>
<dbReference type="GeneID" id="113511485"/>
<protein>
    <submittedName>
        <fullName evidence="13">Uncharacterized protein LOC113511485</fullName>
    </submittedName>
</protein>
<feature type="signal peptide" evidence="9">
    <location>
        <begin position="1"/>
        <end position="22"/>
    </location>
</feature>
<dbReference type="InterPro" id="IPR009003">
    <property type="entry name" value="Peptidase_S1_PA"/>
</dbReference>
<feature type="compositionally biased region" description="Pro residues" evidence="8">
    <location>
        <begin position="425"/>
        <end position="443"/>
    </location>
</feature>